<protein>
    <recommendedName>
        <fullName evidence="7">Protein-L-isoaspartate O-methyltransferase</fullName>
        <ecNumber evidence="7">2.1.1.77</ecNumber>
    </recommendedName>
    <alternativeName>
        <fullName evidence="7">L-isoaspartyl protein carboxyl methyltransferase</fullName>
    </alternativeName>
    <alternativeName>
        <fullName evidence="7">Protein L-isoaspartyl methyltransferase</fullName>
    </alternativeName>
    <alternativeName>
        <fullName evidence="7">Protein-beta-aspartate methyltransferase</fullName>
        <shortName evidence="7">PIMT</shortName>
    </alternativeName>
</protein>
<evidence type="ECO:0000256" key="1">
    <source>
        <dbReference type="ARBA" id="ARBA00004496"/>
    </source>
</evidence>
<dbReference type="GO" id="GO:0004719">
    <property type="term" value="F:protein-L-isoaspartate (D-aspartate) O-methyltransferase activity"/>
    <property type="evidence" value="ECO:0007669"/>
    <property type="project" value="UniProtKB-UniRule"/>
</dbReference>
<sequence length="224" mass="23936">MNSRHASLIAEIESEVRQTRQELGFDRLAPAVRAALSAVPRHTFVPPAQRDLAYANHPLPIGNGQTISQPYIVAIMSQLLQCGAGERVLEIGTGCGYQAAVLAAMGLAVYTVEIVPELAQRARTTLLELGYDQVQVRTGDGWQGWPEAAPFAGIIVTAAAPRIPKPLLEQLRPGGRLVIPVGAPEAIQDLCVYVKGLSGEVKGHRVLPVRFVPVTGGLGRQDTP</sequence>
<dbReference type="NCBIfam" id="NF001453">
    <property type="entry name" value="PRK00312.1"/>
    <property type="match status" value="1"/>
</dbReference>
<keyword evidence="4 7" id="KW-0489">Methyltransferase</keyword>
<evidence type="ECO:0000256" key="7">
    <source>
        <dbReference type="HAMAP-Rule" id="MF_00090"/>
    </source>
</evidence>
<evidence type="ECO:0000256" key="5">
    <source>
        <dbReference type="ARBA" id="ARBA00022679"/>
    </source>
</evidence>
<dbReference type="GO" id="GO:0032259">
    <property type="term" value="P:methylation"/>
    <property type="evidence" value="ECO:0007669"/>
    <property type="project" value="UniProtKB-KW"/>
</dbReference>
<keyword evidence="6 7" id="KW-0949">S-adenosyl-L-methionine</keyword>
<name>A0A2K8UEL2_9GAMM</name>
<keyword evidence="5 7" id="KW-0808">Transferase</keyword>
<dbReference type="KEGG" id="tsy:THSYN_25850"/>
<evidence type="ECO:0000256" key="2">
    <source>
        <dbReference type="ARBA" id="ARBA00005369"/>
    </source>
</evidence>
<dbReference type="InterPro" id="IPR029063">
    <property type="entry name" value="SAM-dependent_MTases_sf"/>
</dbReference>
<dbReference type="Gene3D" id="3.40.50.150">
    <property type="entry name" value="Vaccinia Virus protein VP39"/>
    <property type="match status" value="1"/>
</dbReference>
<comment type="subcellular location">
    <subcellularLocation>
        <location evidence="1 7">Cytoplasm</location>
    </subcellularLocation>
</comment>
<proteinExistence type="inferred from homology"/>
<feature type="active site" evidence="7">
    <location>
        <position position="68"/>
    </location>
</feature>
<dbReference type="InterPro" id="IPR000682">
    <property type="entry name" value="PCMT"/>
</dbReference>
<comment type="function">
    <text evidence="7">Catalyzes the methyl esterification of L-isoaspartyl residues in peptides and proteins that result from spontaneous decomposition of normal L-aspartyl and L-asparaginyl residues. It plays a role in the repair and/or degradation of damaged proteins.</text>
</comment>
<dbReference type="HAMAP" id="MF_00090">
    <property type="entry name" value="PIMT"/>
    <property type="match status" value="1"/>
</dbReference>
<dbReference type="CDD" id="cd02440">
    <property type="entry name" value="AdoMet_MTases"/>
    <property type="match status" value="1"/>
</dbReference>
<organism evidence="8 9">
    <name type="scientific">Candidatus Thiodictyon syntrophicum</name>
    <dbReference type="NCBI Taxonomy" id="1166950"/>
    <lineage>
        <taxon>Bacteria</taxon>
        <taxon>Pseudomonadati</taxon>
        <taxon>Pseudomonadota</taxon>
        <taxon>Gammaproteobacteria</taxon>
        <taxon>Chromatiales</taxon>
        <taxon>Chromatiaceae</taxon>
        <taxon>Thiodictyon</taxon>
    </lineage>
</organism>
<dbReference type="Pfam" id="PF01135">
    <property type="entry name" value="PCMT"/>
    <property type="match status" value="1"/>
</dbReference>
<dbReference type="Proteomes" id="UP000232638">
    <property type="component" value="Chromosome"/>
</dbReference>
<dbReference type="GO" id="GO:0030091">
    <property type="term" value="P:protein repair"/>
    <property type="evidence" value="ECO:0007669"/>
    <property type="project" value="UniProtKB-UniRule"/>
</dbReference>
<dbReference type="EC" id="2.1.1.77" evidence="7"/>
<evidence type="ECO:0000313" key="8">
    <source>
        <dbReference type="EMBL" id="AUB84020.1"/>
    </source>
</evidence>
<dbReference type="NCBIfam" id="TIGR00080">
    <property type="entry name" value="pimt"/>
    <property type="match status" value="1"/>
</dbReference>
<evidence type="ECO:0000256" key="3">
    <source>
        <dbReference type="ARBA" id="ARBA00022490"/>
    </source>
</evidence>
<dbReference type="OrthoDB" id="9810066at2"/>
<dbReference type="FunFam" id="3.40.50.150:FF:000010">
    <property type="entry name" value="Protein-L-isoaspartate O-methyltransferase"/>
    <property type="match status" value="1"/>
</dbReference>
<dbReference type="PANTHER" id="PTHR11579:SF0">
    <property type="entry name" value="PROTEIN-L-ISOASPARTATE(D-ASPARTATE) O-METHYLTRANSFERASE"/>
    <property type="match status" value="1"/>
</dbReference>
<dbReference type="EMBL" id="CP020370">
    <property type="protein sequence ID" value="AUB84020.1"/>
    <property type="molecule type" value="Genomic_DNA"/>
</dbReference>
<dbReference type="RefSeq" id="WP_100921690.1">
    <property type="nucleotide sequence ID" value="NZ_CP020370.1"/>
</dbReference>
<keyword evidence="9" id="KW-1185">Reference proteome</keyword>
<reference evidence="8 9" key="1">
    <citation type="submission" date="2017-03" db="EMBL/GenBank/DDBJ databases">
        <title>Complete genome sequence of Candidatus 'Thiodictyon syntrophicum' sp. nov. strain Cad16T, a photolithoautotroph purple sulfur bacterium isolated from an alpine meromictic lake.</title>
        <authorList>
            <person name="Luedin S.M."/>
            <person name="Pothier J.F."/>
            <person name="Danza F."/>
            <person name="Storelli N."/>
            <person name="Wittwer M."/>
            <person name="Tonolla M."/>
        </authorList>
    </citation>
    <scope>NUCLEOTIDE SEQUENCE [LARGE SCALE GENOMIC DNA]</scope>
    <source>
        <strain evidence="8 9">Cad16T</strain>
    </source>
</reference>
<gene>
    <name evidence="7" type="primary">pcm</name>
    <name evidence="8" type="ORF">THSYN_25850</name>
</gene>
<evidence type="ECO:0000313" key="9">
    <source>
        <dbReference type="Proteomes" id="UP000232638"/>
    </source>
</evidence>
<keyword evidence="3 7" id="KW-0963">Cytoplasm</keyword>
<dbReference type="AlphaFoldDB" id="A0A2K8UEL2"/>
<dbReference type="GO" id="GO:0005737">
    <property type="term" value="C:cytoplasm"/>
    <property type="evidence" value="ECO:0007669"/>
    <property type="project" value="UniProtKB-SubCell"/>
</dbReference>
<dbReference type="SUPFAM" id="SSF53335">
    <property type="entry name" value="S-adenosyl-L-methionine-dependent methyltransferases"/>
    <property type="match status" value="1"/>
</dbReference>
<dbReference type="PANTHER" id="PTHR11579">
    <property type="entry name" value="PROTEIN-L-ISOASPARTATE O-METHYLTRANSFERASE"/>
    <property type="match status" value="1"/>
</dbReference>
<evidence type="ECO:0000256" key="4">
    <source>
        <dbReference type="ARBA" id="ARBA00022603"/>
    </source>
</evidence>
<comment type="similarity">
    <text evidence="2 7">Belongs to the methyltransferase superfamily. L-isoaspartyl/D-aspartyl protein methyltransferase family.</text>
</comment>
<evidence type="ECO:0000256" key="6">
    <source>
        <dbReference type="ARBA" id="ARBA00022691"/>
    </source>
</evidence>
<comment type="catalytic activity">
    <reaction evidence="7">
        <text>[protein]-L-isoaspartate + S-adenosyl-L-methionine = [protein]-L-isoaspartate alpha-methyl ester + S-adenosyl-L-homocysteine</text>
        <dbReference type="Rhea" id="RHEA:12705"/>
        <dbReference type="Rhea" id="RHEA-COMP:12143"/>
        <dbReference type="Rhea" id="RHEA-COMP:12144"/>
        <dbReference type="ChEBI" id="CHEBI:57856"/>
        <dbReference type="ChEBI" id="CHEBI:59789"/>
        <dbReference type="ChEBI" id="CHEBI:90596"/>
        <dbReference type="ChEBI" id="CHEBI:90598"/>
        <dbReference type="EC" id="2.1.1.77"/>
    </reaction>
</comment>
<accession>A0A2K8UEL2</accession>